<accession>A0A6A5VU62</accession>
<evidence type="ECO:0000313" key="2">
    <source>
        <dbReference type="Proteomes" id="UP000800036"/>
    </source>
</evidence>
<gene>
    <name evidence="1" type="ORF">BU23DRAFT_642529</name>
</gene>
<dbReference type="Proteomes" id="UP000800036">
    <property type="component" value="Unassembled WGS sequence"/>
</dbReference>
<evidence type="ECO:0000313" key="1">
    <source>
        <dbReference type="EMBL" id="KAF1979242.1"/>
    </source>
</evidence>
<organism evidence="1 2">
    <name type="scientific">Bimuria novae-zelandiae CBS 107.79</name>
    <dbReference type="NCBI Taxonomy" id="1447943"/>
    <lineage>
        <taxon>Eukaryota</taxon>
        <taxon>Fungi</taxon>
        <taxon>Dikarya</taxon>
        <taxon>Ascomycota</taxon>
        <taxon>Pezizomycotina</taxon>
        <taxon>Dothideomycetes</taxon>
        <taxon>Pleosporomycetidae</taxon>
        <taxon>Pleosporales</taxon>
        <taxon>Massarineae</taxon>
        <taxon>Didymosphaeriaceae</taxon>
        <taxon>Bimuria</taxon>
    </lineage>
</organism>
<protein>
    <submittedName>
        <fullName evidence="1">Uncharacterized protein</fullName>
    </submittedName>
</protein>
<sequence>MTTYFFQHLDGSAYGRVMDNPAPICNPYHEFETGQDSYAHAGPYLHYTGSQTIVSSNMYRYDSGDEGASNEWDIEWHETDDGYYSESAQSPTMVEYVSYGHPGGFSNGATADPSLNFQDGGDVFRYTDPELIRGYHTLHSLLPHIQPARLQNSHSGPTLDIVEEQTNHKFAIRVPKKMLVLFCGREMISRFIRTLERKDNENWKGGPLQQELRFPCRYTNHIGIKILISWMAQACRRGPGEMKPVRIPKNLFAAISLSRALAAFRLYLDANRVDNCIAARHYKRSLYLDEIISIWNCLPKDSRYTYRMVEDLRKQRCEYEQGNEKALLDAKKVLQFLEQHPELKARVDDKEYNDREEFQPFFGTEWCVRAALHTQQTLTGMTKTADDDTPVSMNDGEPTVSGNAKNTFHANGVPRLHRLQTAHPRNDQKNARQQVKKQTMTLSDWKPQPAPTAWPAFEKTIVLNVKEDQEKTPNLKYKKVA</sequence>
<reference evidence="1" key="1">
    <citation type="journal article" date="2020" name="Stud. Mycol.">
        <title>101 Dothideomycetes genomes: a test case for predicting lifestyles and emergence of pathogens.</title>
        <authorList>
            <person name="Haridas S."/>
            <person name="Albert R."/>
            <person name="Binder M."/>
            <person name="Bloem J."/>
            <person name="Labutti K."/>
            <person name="Salamov A."/>
            <person name="Andreopoulos B."/>
            <person name="Baker S."/>
            <person name="Barry K."/>
            <person name="Bills G."/>
            <person name="Bluhm B."/>
            <person name="Cannon C."/>
            <person name="Castanera R."/>
            <person name="Culley D."/>
            <person name="Daum C."/>
            <person name="Ezra D."/>
            <person name="Gonzalez J."/>
            <person name="Henrissat B."/>
            <person name="Kuo A."/>
            <person name="Liang C."/>
            <person name="Lipzen A."/>
            <person name="Lutzoni F."/>
            <person name="Magnuson J."/>
            <person name="Mondo S."/>
            <person name="Nolan M."/>
            <person name="Ohm R."/>
            <person name="Pangilinan J."/>
            <person name="Park H.-J."/>
            <person name="Ramirez L."/>
            <person name="Alfaro M."/>
            <person name="Sun H."/>
            <person name="Tritt A."/>
            <person name="Yoshinaga Y."/>
            <person name="Zwiers L.-H."/>
            <person name="Turgeon B."/>
            <person name="Goodwin S."/>
            <person name="Spatafora J."/>
            <person name="Crous P."/>
            <person name="Grigoriev I."/>
        </authorList>
    </citation>
    <scope>NUCLEOTIDE SEQUENCE</scope>
    <source>
        <strain evidence="1">CBS 107.79</strain>
    </source>
</reference>
<name>A0A6A5VU62_9PLEO</name>
<proteinExistence type="predicted"/>
<dbReference type="OrthoDB" id="3793524at2759"/>
<keyword evidence="2" id="KW-1185">Reference proteome</keyword>
<dbReference type="EMBL" id="ML976658">
    <property type="protein sequence ID" value="KAF1979242.1"/>
    <property type="molecule type" value="Genomic_DNA"/>
</dbReference>
<dbReference type="AlphaFoldDB" id="A0A6A5VU62"/>